<sequence>MSVTQKNTKKSQIYGNFCPVLGDMDELDFDDLDVRRYCRDVERLIGREGRLRESTNKRKSEKGTIDTLTDLEEIEYLEEVEYLEEIEVLRAPFKGHHQNPPKKPKPERPREVPAREGTSPAAVKPKEEYTYVYLEPNQNSQKQDKSELYHEDLSKKVKGISFNSKFWTLGRQAKKYIAGSSTCSNPSCKKEWQHNRIEIIIRGSRAPENVSVCDDWEQDQPEVLDYHVFMGNQKCESCGSLKSIQLRKKKYIKVVARQLKAWKEEVVQPPRRDIDYCGKCTRTRKCPNCKAKLKSVEGQVTSALGKLQL</sequence>
<feature type="compositionally biased region" description="Basic residues" evidence="1">
    <location>
        <begin position="93"/>
        <end position="103"/>
    </location>
</feature>
<dbReference type="OrthoDB" id="10487223at2759"/>
<evidence type="ECO:0000256" key="1">
    <source>
        <dbReference type="SAM" id="MobiDB-lite"/>
    </source>
</evidence>
<evidence type="ECO:0000313" key="4">
    <source>
        <dbReference type="Proteomes" id="UP000483672"/>
    </source>
</evidence>
<proteinExistence type="predicted"/>
<feature type="compositionally biased region" description="Basic and acidic residues" evidence="1">
    <location>
        <begin position="104"/>
        <end position="114"/>
    </location>
</feature>
<organism evidence="3 4">
    <name type="scientific">Orbilia oligospora</name>
    <name type="common">Nematode-trapping fungus</name>
    <name type="synonym">Arthrobotrys oligospora</name>
    <dbReference type="NCBI Taxonomy" id="2813651"/>
    <lineage>
        <taxon>Eukaryota</taxon>
        <taxon>Fungi</taxon>
        <taxon>Dikarya</taxon>
        <taxon>Ascomycota</taxon>
        <taxon>Pezizomycotina</taxon>
        <taxon>Orbiliomycetes</taxon>
        <taxon>Orbiliales</taxon>
        <taxon>Orbiliaceae</taxon>
        <taxon>Orbilia</taxon>
    </lineage>
</organism>
<dbReference type="Proteomes" id="UP000483672">
    <property type="component" value="Unassembled WGS sequence"/>
</dbReference>
<feature type="region of interest" description="Disordered" evidence="1">
    <location>
        <begin position="93"/>
        <end position="127"/>
    </location>
</feature>
<name>A0A7C8UYA2_ORBOL</name>
<gene>
    <name evidence="3" type="ORF">TWF191_005109</name>
    <name evidence="2" type="ORF">TWF679_007578</name>
</gene>
<evidence type="ECO:0000313" key="2">
    <source>
        <dbReference type="EMBL" id="KAF3208752.1"/>
    </source>
</evidence>
<dbReference type="AlphaFoldDB" id="A0A7C8UYA2"/>
<dbReference type="EMBL" id="WIPF01000026">
    <property type="protein sequence ID" value="KAF3225762.1"/>
    <property type="molecule type" value="Genomic_DNA"/>
</dbReference>
<dbReference type="Proteomes" id="UP000614610">
    <property type="component" value="Unassembled WGS sequence"/>
</dbReference>
<protein>
    <submittedName>
        <fullName evidence="3">Uncharacterized protein</fullName>
    </submittedName>
</protein>
<reference evidence="3 4" key="1">
    <citation type="submission" date="2019-06" db="EMBL/GenBank/DDBJ databases">
        <authorList>
            <person name="Palmer J.M."/>
        </authorList>
    </citation>
    <scope>NUCLEOTIDE SEQUENCE [LARGE SCALE GENOMIC DNA]</scope>
    <source>
        <strain evidence="3 4">TWF191</strain>
        <strain evidence="2">TWF679</strain>
    </source>
</reference>
<dbReference type="EMBL" id="WIWT01000045">
    <property type="protein sequence ID" value="KAF3208752.1"/>
    <property type="molecule type" value="Genomic_DNA"/>
</dbReference>
<accession>A0A7C8UYA2</accession>
<comment type="caution">
    <text evidence="3">The sequence shown here is derived from an EMBL/GenBank/DDBJ whole genome shotgun (WGS) entry which is preliminary data.</text>
</comment>
<evidence type="ECO:0000313" key="3">
    <source>
        <dbReference type="EMBL" id="KAF3225762.1"/>
    </source>
</evidence>